<dbReference type="InterPro" id="IPR011333">
    <property type="entry name" value="SKP1/BTB/POZ_sf"/>
</dbReference>
<dbReference type="SUPFAM" id="SSF81324">
    <property type="entry name" value="Voltage-gated potassium channels"/>
    <property type="match status" value="1"/>
</dbReference>
<evidence type="ECO:0000256" key="10">
    <source>
        <dbReference type="ARBA" id="ARBA00023136"/>
    </source>
</evidence>
<dbReference type="Pfam" id="PF02214">
    <property type="entry name" value="BTB_2"/>
    <property type="match status" value="1"/>
</dbReference>
<evidence type="ECO:0000313" key="14">
    <source>
        <dbReference type="EMBL" id="OQV16991.1"/>
    </source>
</evidence>
<protein>
    <submittedName>
        <fullName evidence="14">Potassium voltage-gated channel subfamily A member 2</fullName>
    </submittedName>
</protein>
<comment type="subcellular location">
    <subcellularLocation>
        <location evidence="1">Membrane</location>
        <topology evidence="1">Multi-pass membrane protein</topology>
    </subcellularLocation>
</comment>
<evidence type="ECO:0000256" key="5">
    <source>
        <dbReference type="ARBA" id="ARBA00022826"/>
    </source>
</evidence>
<evidence type="ECO:0000313" key="15">
    <source>
        <dbReference type="Proteomes" id="UP000192578"/>
    </source>
</evidence>
<keyword evidence="8 12" id="KW-1133">Transmembrane helix</keyword>
<reference evidence="15" key="1">
    <citation type="submission" date="2017-01" db="EMBL/GenBank/DDBJ databases">
        <title>Comparative genomics of anhydrobiosis in the tardigrade Hypsibius dujardini.</title>
        <authorList>
            <person name="Yoshida Y."/>
            <person name="Koutsovoulos G."/>
            <person name="Laetsch D."/>
            <person name="Stevens L."/>
            <person name="Kumar S."/>
            <person name="Horikawa D."/>
            <person name="Ishino K."/>
            <person name="Komine S."/>
            <person name="Tomita M."/>
            <person name="Blaxter M."/>
            <person name="Arakawa K."/>
        </authorList>
    </citation>
    <scope>NUCLEOTIDE SEQUENCE [LARGE SCALE GENOMIC DNA]</scope>
    <source>
        <strain evidence="15">Z151</strain>
    </source>
</reference>
<evidence type="ECO:0000256" key="11">
    <source>
        <dbReference type="ARBA" id="ARBA00023303"/>
    </source>
</evidence>
<accession>A0A1W0WP61</accession>
<evidence type="ECO:0000256" key="7">
    <source>
        <dbReference type="ARBA" id="ARBA00022958"/>
    </source>
</evidence>
<dbReference type="InterPro" id="IPR003131">
    <property type="entry name" value="T1-type_BTB"/>
</dbReference>
<dbReference type="PRINTS" id="PR01491">
    <property type="entry name" value="KVCHANNEL"/>
</dbReference>
<dbReference type="Gene3D" id="3.30.710.10">
    <property type="entry name" value="Potassium Channel Kv1.1, Chain A"/>
    <property type="match status" value="1"/>
</dbReference>
<dbReference type="Gene3D" id="1.20.120.350">
    <property type="entry name" value="Voltage-gated potassium channels. Chain C"/>
    <property type="match status" value="1"/>
</dbReference>
<evidence type="ECO:0000256" key="1">
    <source>
        <dbReference type="ARBA" id="ARBA00004141"/>
    </source>
</evidence>
<sequence>MMEGCLVASSSASNNNLQFGAERRYSHADVTSLPSFIRHRVSQGSLLHQTVARLRQNSSHHFPFRVPSALLEDTLDEYDESFSAPQHRFRQRIRINVSGLRFEGPRRMFARHPDTLLGNPVKRRRFYDADQNEFYFDRDPGSAEAIFEYYQTGRLRRPEKVPLDLFLADVKFFELSVHTILRFCDDEGHARVRPHRPPRHPTHFRVWRFMMDPHSSRWAWAFAAVGLVMVLVSIVTFCLETLPIFQTHHPHPSVAVAHAGHGMNSTGMSRAHEGSHAFDDVVGHPIGYDTFLRPMFLIELACVVWFTAEFVIHFMVCPDKKRFARGALNIIDLLAIVPFYIHVVVSLFLIATESEPDSHGFSLTVLHILHLVRVFRIFKLSQYSRGMRILGETFKTSVHELGLCLLFLCVGIVLFSTAVYCAEHNAIPGIDSAEEVDTVNGFGSIPGSFYWAGLTMTTVGFSGATPRTLLGKLVGSVCALSGLIAVSLPVPVIVANFTMIYERDKERHHVEEILTAAIGIHYTSTSSFHV</sequence>
<evidence type="ECO:0000256" key="3">
    <source>
        <dbReference type="ARBA" id="ARBA00022538"/>
    </source>
</evidence>
<evidence type="ECO:0000256" key="2">
    <source>
        <dbReference type="ARBA" id="ARBA00022448"/>
    </source>
</evidence>
<feature type="transmembrane region" description="Helical" evidence="12">
    <location>
        <begin position="473"/>
        <end position="497"/>
    </location>
</feature>
<keyword evidence="11" id="KW-0407">Ion channel</keyword>
<dbReference type="PANTHER" id="PTHR11537:SF113">
    <property type="entry name" value="POTASSIUM VOLTAGE-GATED CHANNEL PROTEIN SHAKER"/>
    <property type="match status" value="1"/>
</dbReference>
<dbReference type="Pfam" id="PF00520">
    <property type="entry name" value="Ion_trans"/>
    <property type="match status" value="1"/>
</dbReference>
<dbReference type="SMART" id="SM00225">
    <property type="entry name" value="BTB"/>
    <property type="match status" value="1"/>
</dbReference>
<comment type="caution">
    <text evidence="14">The sequence shown here is derived from an EMBL/GenBank/DDBJ whole genome shotgun (WGS) entry which is preliminary data.</text>
</comment>
<feature type="transmembrane region" description="Helical" evidence="12">
    <location>
        <begin position="295"/>
        <end position="316"/>
    </location>
</feature>
<dbReference type="InterPro" id="IPR005821">
    <property type="entry name" value="Ion_trans_dom"/>
</dbReference>
<dbReference type="OrthoDB" id="296522at2759"/>
<keyword evidence="10 12" id="KW-0472">Membrane</keyword>
<organism evidence="14 15">
    <name type="scientific">Hypsibius exemplaris</name>
    <name type="common">Freshwater tardigrade</name>
    <dbReference type="NCBI Taxonomy" id="2072580"/>
    <lineage>
        <taxon>Eukaryota</taxon>
        <taxon>Metazoa</taxon>
        <taxon>Ecdysozoa</taxon>
        <taxon>Tardigrada</taxon>
        <taxon>Eutardigrada</taxon>
        <taxon>Parachela</taxon>
        <taxon>Hypsibioidea</taxon>
        <taxon>Hypsibiidae</taxon>
        <taxon>Hypsibius</taxon>
    </lineage>
</organism>
<gene>
    <name evidence="14" type="ORF">BV898_08856</name>
</gene>
<dbReference type="GO" id="GO:0005251">
    <property type="term" value="F:delayed rectifier potassium channel activity"/>
    <property type="evidence" value="ECO:0007669"/>
    <property type="project" value="TreeGrafter"/>
</dbReference>
<dbReference type="InterPro" id="IPR003968">
    <property type="entry name" value="K_chnl_volt-dep_Kv"/>
</dbReference>
<proteinExistence type="predicted"/>
<feature type="transmembrane region" description="Helical" evidence="12">
    <location>
        <begin position="398"/>
        <end position="420"/>
    </location>
</feature>
<evidence type="ECO:0000256" key="9">
    <source>
        <dbReference type="ARBA" id="ARBA00023065"/>
    </source>
</evidence>
<dbReference type="AlphaFoldDB" id="A0A1W0WP61"/>
<dbReference type="PRINTS" id="PR00169">
    <property type="entry name" value="KCHANNEL"/>
</dbReference>
<keyword evidence="3" id="KW-0633">Potassium transport</keyword>
<dbReference type="GO" id="GO:0001508">
    <property type="term" value="P:action potential"/>
    <property type="evidence" value="ECO:0007669"/>
    <property type="project" value="TreeGrafter"/>
</dbReference>
<keyword evidence="15" id="KW-1185">Reference proteome</keyword>
<feature type="transmembrane region" description="Helical" evidence="12">
    <location>
        <begin position="328"/>
        <end position="352"/>
    </location>
</feature>
<keyword evidence="7" id="KW-0630">Potassium</keyword>
<evidence type="ECO:0000256" key="8">
    <source>
        <dbReference type="ARBA" id="ARBA00022989"/>
    </source>
</evidence>
<keyword evidence="2" id="KW-0813">Transport</keyword>
<name>A0A1W0WP61_HYPEX</name>
<dbReference type="InterPro" id="IPR000210">
    <property type="entry name" value="BTB/POZ_dom"/>
</dbReference>
<evidence type="ECO:0000259" key="13">
    <source>
        <dbReference type="SMART" id="SM00225"/>
    </source>
</evidence>
<evidence type="ECO:0000256" key="6">
    <source>
        <dbReference type="ARBA" id="ARBA00022882"/>
    </source>
</evidence>
<dbReference type="InterPro" id="IPR027359">
    <property type="entry name" value="Volt_channel_dom_sf"/>
</dbReference>
<evidence type="ECO:0000256" key="4">
    <source>
        <dbReference type="ARBA" id="ARBA00022692"/>
    </source>
</evidence>
<dbReference type="PANTHER" id="PTHR11537">
    <property type="entry name" value="VOLTAGE-GATED POTASSIUM CHANNEL"/>
    <property type="match status" value="1"/>
</dbReference>
<keyword evidence="6" id="KW-0851">Voltage-gated channel</keyword>
<dbReference type="GO" id="GO:0051260">
    <property type="term" value="P:protein homooligomerization"/>
    <property type="evidence" value="ECO:0007669"/>
    <property type="project" value="InterPro"/>
</dbReference>
<dbReference type="Proteomes" id="UP000192578">
    <property type="component" value="Unassembled WGS sequence"/>
</dbReference>
<feature type="domain" description="BTB" evidence="13">
    <location>
        <begin position="91"/>
        <end position="190"/>
    </location>
</feature>
<keyword evidence="9" id="KW-0406">Ion transport</keyword>
<dbReference type="InterPro" id="IPR028325">
    <property type="entry name" value="VG_K_chnl"/>
</dbReference>
<dbReference type="FunFam" id="1.10.287.70:FF:000028">
    <property type="entry name" value="potassium voltage-gated channel subfamily D member 3"/>
    <property type="match status" value="1"/>
</dbReference>
<keyword evidence="5" id="KW-0631">Potassium channel</keyword>
<feature type="transmembrane region" description="Helical" evidence="12">
    <location>
        <begin position="218"/>
        <end position="245"/>
    </location>
</feature>
<dbReference type="SUPFAM" id="SSF54695">
    <property type="entry name" value="POZ domain"/>
    <property type="match status" value="1"/>
</dbReference>
<dbReference type="EMBL" id="MTYJ01000067">
    <property type="protein sequence ID" value="OQV16991.1"/>
    <property type="molecule type" value="Genomic_DNA"/>
</dbReference>
<keyword evidence="4 12" id="KW-0812">Transmembrane</keyword>
<dbReference type="GO" id="GO:0008076">
    <property type="term" value="C:voltage-gated potassium channel complex"/>
    <property type="evidence" value="ECO:0007669"/>
    <property type="project" value="InterPro"/>
</dbReference>
<dbReference type="Gene3D" id="1.10.287.70">
    <property type="match status" value="1"/>
</dbReference>
<evidence type="ECO:0000256" key="12">
    <source>
        <dbReference type="SAM" id="Phobius"/>
    </source>
</evidence>